<evidence type="ECO:0000313" key="4">
    <source>
        <dbReference type="EMBL" id="MDN3921321.1"/>
    </source>
</evidence>
<dbReference type="SUPFAM" id="SSF54637">
    <property type="entry name" value="Thioesterase/thiol ester dehydrase-isomerase"/>
    <property type="match status" value="1"/>
</dbReference>
<dbReference type="InterPro" id="IPR029069">
    <property type="entry name" value="HotDog_dom_sf"/>
</dbReference>
<dbReference type="NCBIfam" id="TIGR00369">
    <property type="entry name" value="unchar_dom_1"/>
    <property type="match status" value="1"/>
</dbReference>
<name>A0ABT8DTC5_9BURK</name>
<evidence type="ECO:0000313" key="5">
    <source>
        <dbReference type="Proteomes" id="UP001228044"/>
    </source>
</evidence>
<dbReference type="PANTHER" id="PTHR21660">
    <property type="entry name" value="THIOESTERASE SUPERFAMILY MEMBER-RELATED"/>
    <property type="match status" value="1"/>
</dbReference>
<proteinExistence type="inferred from homology"/>
<dbReference type="GO" id="GO:0016787">
    <property type="term" value="F:hydrolase activity"/>
    <property type="evidence" value="ECO:0007669"/>
    <property type="project" value="UniProtKB-KW"/>
</dbReference>
<feature type="domain" description="Thioesterase" evidence="3">
    <location>
        <begin position="54"/>
        <end position="123"/>
    </location>
</feature>
<sequence>MDRTEAPELLLARLQAINETAAFNRWCGIELLEAQPGSVAIALRWRPELGQYAGFLHAGLIGALIDTACGYAAATLVGRVLAAHYAVNCLRPAVGRCFVARARVVKPGRTQVFTACELFAQGQDGESRLVATGETLLSVVAGDPQ</sequence>
<dbReference type="Gene3D" id="3.10.129.10">
    <property type="entry name" value="Hotdog Thioesterase"/>
    <property type="match status" value="1"/>
</dbReference>
<organism evidence="4 5">
    <name type="scientific">Roseateles violae</name>
    <dbReference type="NCBI Taxonomy" id="3058042"/>
    <lineage>
        <taxon>Bacteria</taxon>
        <taxon>Pseudomonadati</taxon>
        <taxon>Pseudomonadota</taxon>
        <taxon>Betaproteobacteria</taxon>
        <taxon>Burkholderiales</taxon>
        <taxon>Sphaerotilaceae</taxon>
        <taxon>Roseateles</taxon>
    </lineage>
</organism>
<comment type="similarity">
    <text evidence="1">Belongs to the thioesterase PaaI family.</text>
</comment>
<keyword evidence="5" id="KW-1185">Reference proteome</keyword>
<protein>
    <submittedName>
        <fullName evidence="4">PaaI family thioesterase</fullName>
        <ecNumber evidence="4">3.1.2.-</ecNumber>
    </submittedName>
</protein>
<dbReference type="InterPro" id="IPR003736">
    <property type="entry name" value="PAAI_dom"/>
</dbReference>
<keyword evidence="2 4" id="KW-0378">Hydrolase</keyword>
<evidence type="ECO:0000256" key="2">
    <source>
        <dbReference type="ARBA" id="ARBA00022801"/>
    </source>
</evidence>
<dbReference type="CDD" id="cd03443">
    <property type="entry name" value="PaaI_thioesterase"/>
    <property type="match status" value="1"/>
</dbReference>
<evidence type="ECO:0000259" key="3">
    <source>
        <dbReference type="Pfam" id="PF03061"/>
    </source>
</evidence>
<evidence type="ECO:0000256" key="1">
    <source>
        <dbReference type="ARBA" id="ARBA00008324"/>
    </source>
</evidence>
<accession>A0ABT8DTC5</accession>
<reference evidence="4 5" key="1">
    <citation type="submission" date="2023-06" db="EMBL/GenBank/DDBJ databases">
        <title>Pelomonas sp. PFR6 16S ribosomal RNA gene Genome sequencing and assembly.</title>
        <authorList>
            <person name="Woo H."/>
        </authorList>
    </citation>
    <scope>NUCLEOTIDE SEQUENCE [LARGE SCALE GENOMIC DNA]</scope>
    <source>
        <strain evidence="4 5">PFR6</strain>
    </source>
</reference>
<dbReference type="InterPro" id="IPR006683">
    <property type="entry name" value="Thioestr_dom"/>
</dbReference>
<gene>
    <name evidence="4" type="ORF">QWJ38_13590</name>
</gene>
<dbReference type="EMBL" id="JAUHHC010000003">
    <property type="protein sequence ID" value="MDN3921321.1"/>
    <property type="molecule type" value="Genomic_DNA"/>
</dbReference>
<dbReference type="RefSeq" id="WP_290359620.1">
    <property type="nucleotide sequence ID" value="NZ_JAUHHC010000003.1"/>
</dbReference>
<dbReference type="Proteomes" id="UP001228044">
    <property type="component" value="Unassembled WGS sequence"/>
</dbReference>
<dbReference type="EC" id="3.1.2.-" evidence="4"/>
<dbReference type="InterPro" id="IPR039298">
    <property type="entry name" value="ACOT13"/>
</dbReference>
<dbReference type="PANTHER" id="PTHR21660:SF1">
    <property type="entry name" value="ACYL-COENZYME A THIOESTERASE 13"/>
    <property type="match status" value="1"/>
</dbReference>
<comment type="caution">
    <text evidence="4">The sequence shown here is derived from an EMBL/GenBank/DDBJ whole genome shotgun (WGS) entry which is preliminary data.</text>
</comment>
<dbReference type="Pfam" id="PF03061">
    <property type="entry name" value="4HBT"/>
    <property type="match status" value="1"/>
</dbReference>